<dbReference type="AlphaFoldDB" id="A0A6A7AG08"/>
<accession>A0A6A7AG08</accession>
<gene>
    <name evidence="2" type="ORF">CC86DRAFT_462525</name>
</gene>
<proteinExistence type="predicted"/>
<organism evidence="2 3">
    <name type="scientific">Ophiobolus disseminans</name>
    <dbReference type="NCBI Taxonomy" id="1469910"/>
    <lineage>
        <taxon>Eukaryota</taxon>
        <taxon>Fungi</taxon>
        <taxon>Dikarya</taxon>
        <taxon>Ascomycota</taxon>
        <taxon>Pezizomycotina</taxon>
        <taxon>Dothideomycetes</taxon>
        <taxon>Pleosporomycetidae</taxon>
        <taxon>Pleosporales</taxon>
        <taxon>Pleosporineae</taxon>
        <taxon>Phaeosphaeriaceae</taxon>
        <taxon>Ophiobolus</taxon>
    </lineage>
</organism>
<keyword evidence="3" id="KW-1185">Reference proteome</keyword>
<dbReference type="Proteomes" id="UP000799424">
    <property type="component" value="Unassembled WGS sequence"/>
</dbReference>
<evidence type="ECO:0000256" key="1">
    <source>
        <dbReference type="SAM" id="MobiDB-lite"/>
    </source>
</evidence>
<dbReference type="EMBL" id="MU006217">
    <property type="protein sequence ID" value="KAF2832166.1"/>
    <property type="molecule type" value="Genomic_DNA"/>
</dbReference>
<name>A0A6A7AG08_9PLEO</name>
<sequence length="288" mass="33371">MSCARDRVFSTPELLEAILIQLTPIHHLLQAQRISRLFQQAIKSSPTLQQQLFFRPSTSRMTNDWALNPLLRRYFLPWFVGPQHGRNYDTLKYMEWVSNSQTASPAFLRAEASWRNMLLMQPSPRELKAVRWMHCQEGDSEEHASVKFEDVGGVTMRPVYDITESFLRDQYESFPSFGLAIHDSDDGPQMMLVLKMTLQCCGSEPTEPVLKSHGADENFRLEWECGSGVALKEWPNGRLDMQWTTDLSEERGGVGEAEWEEWRSRGRAKLAGEVPERKKEEENEDWEE</sequence>
<evidence type="ECO:0000313" key="2">
    <source>
        <dbReference type="EMBL" id="KAF2832166.1"/>
    </source>
</evidence>
<dbReference type="OrthoDB" id="3800738at2759"/>
<evidence type="ECO:0008006" key="4">
    <source>
        <dbReference type="Google" id="ProtNLM"/>
    </source>
</evidence>
<protein>
    <recommendedName>
        <fullName evidence="4">F-box domain-containing protein</fullName>
    </recommendedName>
</protein>
<feature type="region of interest" description="Disordered" evidence="1">
    <location>
        <begin position="269"/>
        <end position="288"/>
    </location>
</feature>
<evidence type="ECO:0000313" key="3">
    <source>
        <dbReference type="Proteomes" id="UP000799424"/>
    </source>
</evidence>
<reference evidence="2" key="1">
    <citation type="journal article" date="2020" name="Stud. Mycol.">
        <title>101 Dothideomycetes genomes: a test case for predicting lifestyles and emergence of pathogens.</title>
        <authorList>
            <person name="Haridas S."/>
            <person name="Albert R."/>
            <person name="Binder M."/>
            <person name="Bloem J."/>
            <person name="Labutti K."/>
            <person name="Salamov A."/>
            <person name="Andreopoulos B."/>
            <person name="Baker S."/>
            <person name="Barry K."/>
            <person name="Bills G."/>
            <person name="Bluhm B."/>
            <person name="Cannon C."/>
            <person name="Castanera R."/>
            <person name="Culley D."/>
            <person name="Daum C."/>
            <person name="Ezra D."/>
            <person name="Gonzalez J."/>
            <person name="Henrissat B."/>
            <person name="Kuo A."/>
            <person name="Liang C."/>
            <person name="Lipzen A."/>
            <person name="Lutzoni F."/>
            <person name="Magnuson J."/>
            <person name="Mondo S."/>
            <person name="Nolan M."/>
            <person name="Ohm R."/>
            <person name="Pangilinan J."/>
            <person name="Park H.-J."/>
            <person name="Ramirez L."/>
            <person name="Alfaro M."/>
            <person name="Sun H."/>
            <person name="Tritt A."/>
            <person name="Yoshinaga Y."/>
            <person name="Zwiers L.-H."/>
            <person name="Turgeon B."/>
            <person name="Goodwin S."/>
            <person name="Spatafora J."/>
            <person name="Crous P."/>
            <person name="Grigoriev I."/>
        </authorList>
    </citation>
    <scope>NUCLEOTIDE SEQUENCE</scope>
    <source>
        <strain evidence="2">CBS 113818</strain>
    </source>
</reference>